<keyword evidence="3" id="KW-0808">Transferase</keyword>
<evidence type="ECO:0000256" key="4">
    <source>
        <dbReference type="ARBA" id="ARBA00022692"/>
    </source>
</evidence>
<protein>
    <submittedName>
        <fullName evidence="11">Galactose-3-O-sulfotransferase 2</fullName>
    </submittedName>
</protein>
<dbReference type="InParanoid" id="A0A668AK47"/>
<organism evidence="11 12">
    <name type="scientific">Myripristis murdjan</name>
    <name type="common">pinecone soldierfish</name>
    <dbReference type="NCBI Taxonomy" id="586833"/>
    <lineage>
        <taxon>Eukaryota</taxon>
        <taxon>Metazoa</taxon>
        <taxon>Chordata</taxon>
        <taxon>Craniata</taxon>
        <taxon>Vertebrata</taxon>
        <taxon>Euteleostomi</taxon>
        <taxon>Actinopterygii</taxon>
        <taxon>Neopterygii</taxon>
        <taxon>Teleostei</taxon>
        <taxon>Neoteleostei</taxon>
        <taxon>Acanthomorphata</taxon>
        <taxon>Holocentriformes</taxon>
        <taxon>Holocentridae</taxon>
        <taxon>Myripristis</taxon>
    </lineage>
</organism>
<evidence type="ECO:0000256" key="1">
    <source>
        <dbReference type="ARBA" id="ARBA00004323"/>
    </source>
</evidence>
<evidence type="ECO:0000256" key="5">
    <source>
        <dbReference type="ARBA" id="ARBA00022968"/>
    </source>
</evidence>
<gene>
    <name evidence="11" type="primary">GAL3ST2</name>
</gene>
<proteinExistence type="inferred from homology"/>
<keyword evidence="9" id="KW-0325">Glycoprotein</keyword>
<evidence type="ECO:0000256" key="9">
    <source>
        <dbReference type="ARBA" id="ARBA00023180"/>
    </source>
</evidence>
<evidence type="ECO:0000256" key="8">
    <source>
        <dbReference type="ARBA" id="ARBA00023136"/>
    </source>
</evidence>
<evidence type="ECO:0000256" key="10">
    <source>
        <dbReference type="SAM" id="SignalP"/>
    </source>
</evidence>
<keyword evidence="4" id="KW-0812">Transmembrane</keyword>
<comment type="subcellular location">
    <subcellularLocation>
        <location evidence="1">Golgi apparatus membrane</location>
        <topology evidence="1">Single-pass type II membrane protein</topology>
    </subcellularLocation>
</comment>
<sequence length="405" mass="46355">CRCVRRALCSQRRSLWMLLMLLTTNTATPPGSSEVHLSGIHERNGSCKPKSHIVFLKTHKTASSTILNILYRYGDSRNLTFALPLNKHSQLFYPFYFASHFVEGVSSRSGKHFHIMCNHMRFRKSEVAKVMPEDAFYFSILRHPVAMMESIFIYYKSIPAFHKVRSLDDFLNNGWQGYNSSLTNNHYAHNILAFDFGFDNSVVASAEDLEERASMAIAAIERDFHLVLISEYFDESMVLLKHTLCWSLDDVVSFKLNSRSERTRHPLLPDTAEKIKAWNALDWRLYLHFNATFWHKVNTLVGQEEMQKEVSQLKELQAHLSKTCLKDGGAVDPSKIKDAGLKPFQYGAAVIQGYNLNPGLDEPTKKKCQNLITPELQYTDALYSRQFPVLAANFLTGTFNNVLQL</sequence>
<keyword evidence="5" id="KW-0735">Signal-anchor</keyword>
<feature type="signal peptide" evidence="10">
    <location>
        <begin position="1"/>
        <end position="27"/>
    </location>
</feature>
<accession>A0A668AK47</accession>
<evidence type="ECO:0000313" key="11">
    <source>
        <dbReference type="Ensembl" id="ENSMMDP00005051583.1"/>
    </source>
</evidence>
<evidence type="ECO:0000256" key="6">
    <source>
        <dbReference type="ARBA" id="ARBA00022989"/>
    </source>
</evidence>
<dbReference type="AlphaFoldDB" id="A0A668AK47"/>
<evidence type="ECO:0000256" key="2">
    <source>
        <dbReference type="ARBA" id="ARBA00008124"/>
    </source>
</evidence>
<dbReference type="FunCoup" id="A0A668AK47">
    <property type="interactions" value="41"/>
</dbReference>
<feature type="chain" id="PRO_5025443669" evidence="10">
    <location>
        <begin position="28"/>
        <end position="405"/>
    </location>
</feature>
<dbReference type="GeneTree" id="ENSGT00950000182923"/>
<dbReference type="PANTHER" id="PTHR14647">
    <property type="entry name" value="GALACTOSE-3-O-SULFOTRANSFERASE"/>
    <property type="match status" value="1"/>
</dbReference>
<name>A0A668AK47_9TELE</name>
<dbReference type="Proteomes" id="UP000472263">
    <property type="component" value="Chromosome 13"/>
</dbReference>
<dbReference type="InterPro" id="IPR009729">
    <property type="entry name" value="Gal-3-0_sulfotransfrase"/>
</dbReference>
<evidence type="ECO:0000256" key="3">
    <source>
        <dbReference type="ARBA" id="ARBA00022679"/>
    </source>
</evidence>
<reference evidence="11" key="3">
    <citation type="submission" date="2025-09" db="UniProtKB">
        <authorList>
            <consortium name="Ensembl"/>
        </authorList>
    </citation>
    <scope>IDENTIFICATION</scope>
</reference>
<dbReference type="SUPFAM" id="SSF52540">
    <property type="entry name" value="P-loop containing nucleoside triphosphate hydrolases"/>
    <property type="match status" value="1"/>
</dbReference>
<dbReference type="Ensembl" id="ENSMMDT00005052595.1">
    <property type="protein sequence ID" value="ENSMMDP00005051583.1"/>
    <property type="gene ID" value="ENSMMDG00005023307.1"/>
</dbReference>
<dbReference type="GO" id="GO:0009247">
    <property type="term" value="P:glycolipid biosynthetic process"/>
    <property type="evidence" value="ECO:0007669"/>
    <property type="project" value="InterPro"/>
</dbReference>
<comment type="similarity">
    <text evidence="2">Belongs to the galactose-3-O-sulfotransferase family.</text>
</comment>
<dbReference type="Pfam" id="PF06990">
    <property type="entry name" value="Gal-3-0_sulfotr"/>
    <property type="match status" value="1"/>
</dbReference>
<evidence type="ECO:0000256" key="7">
    <source>
        <dbReference type="ARBA" id="ARBA00023034"/>
    </source>
</evidence>
<dbReference type="GO" id="GO:0001733">
    <property type="term" value="F:galactosylceramide sulfotransferase activity"/>
    <property type="evidence" value="ECO:0007669"/>
    <property type="project" value="InterPro"/>
</dbReference>
<keyword evidence="12" id="KW-1185">Reference proteome</keyword>
<reference evidence="11" key="2">
    <citation type="submission" date="2025-08" db="UniProtKB">
        <authorList>
            <consortium name="Ensembl"/>
        </authorList>
    </citation>
    <scope>IDENTIFICATION</scope>
</reference>
<keyword evidence="6" id="KW-1133">Transmembrane helix</keyword>
<reference evidence="11" key="1">
    <citation type="submission" date="2019-06" db="EMBL/GenBank/DDBJ databases">
        <authorList>
            <consortium name="Wellcome Sanger Institute Data Sharing"/>
        </authorList>
    </citation>
    <scope>NUCLEOTIDE SEQUENCE [LARGE SCALE GENOMIC DNA]</scope>
</reference>
<keyword evidence="10" id="KW-0732">Signal</keyword>
<dbReference type="InterPro" id="IPR027417">
    <property type="entry name" value="P-loop_NTPase"/>
</dbReference>
<dbReference type="Gene3D" id="3.40.50.300">
    <property type="entry name" value="P-loop containing nucleotide triphosphate hydrolases"/>
    <property type="match status" value="1"/>
</dbReference>
<keyword evidence="7" id="KW-0333">Golgi apparatus</keyword>
<keyword evidence="8" id="KW-0472">Membrane</keyword>
<evidence type="ECO:0000313" key="12">
    <source>
        <dbReference type="Proteomes" id="UP000472263"/>
    </source>
</evidence>
<dbReference type="PANTHER" id="PTHR14647:SF62">
    <property type="entry name" value="GALACTOSE-3-O-SULFOTRANSFERASE 2"/>
    <property type="match status" value="1"/>
</dbReference>
<dbReference type="GO" id="GO:0000139">
    <property type="term" value="C:Golgi membrane"/>
    <property type="evidence" value="ECO:0007669"/>
    <property type="project" value="UniProtKB-SubCell"/>
</dbReference>